<dbReference type="EMBL" id="CAJVPP010000025">
    <property type="protein sequence ID" value="CAG8435617.1"/>
    <property type="molecule type" value="Genomic_DNA"/>
</dbReference>
<reference evidence="2" key="1">
    <citation type="submission" date="2021-06" db="EMBL/GenBank/DDBJ databases">
        <authorList>
            <person name="Kallberg Y."/>
            <person name="Tangrot J."/>
            <person name="Rosling A."/>
        </authorList>
    </citation>
    <scope>NUCLEOTIDE SEQUENCE</scope>
    <source>
        <strain evidence="2">87-6 pot B 2015</strain>
    </source>
</reference>
<dbReference type="PROSITE" id="PS50181">
    <property type="entry name" value="FBOX"/>
    <property type="match status" value="1"/>
</dbReference>
<dbReference type="Proteomes" id="UP000789375">
    <property type="component" value="Unassembled WGS sequence"/>
</dbReference>
<keyword evidence="3" id="KW-1185">Reference proteome</keyword>
<name>A0A9N8UYA7_FUNMO</name>
<evidence type="ECO:0000313" key="2">
    <source>
        <dbReference type="EMBL" id="CAG8435617.1"/>
    </source>
</evidence>
<gene>
    <name evidence="2" type="ORF">FMOSSE_LOCUS280</name>
</gene>
<evidence type="ECO:0000313" key="3">
    <source>
        <dbReference type="Proteomes" id="UP000789375"/>
    </source>
</evidence>
<dbReference type="AlphaFoldDB" id="A0A9N8UYA7"/>
<protein>
    <submittedName>
        <fullName evidence="2">7952_t:CDS:1</fullName>
    </submittedName>
</protein>
<accession>A0A9N8UYA7</accession>
<evidence type="ECO:0000259" key="1">
    <source>
        <dbReference type="PROSITE" id="PS50181"/>
    </source>
</evidence>
<organism evidence="2 3">
    <name type="scientific">Funneliformis mosseae</name>
    <name type="common">Endomycorrhizal fungus</name>
    <name type="synonym">Glomus mosseae</name>
    <dbReference type="NCBI Taxonomy" id="27381"/>
    <lineage>
        <taxon>Eukaryota</taxon>
        <taxon>Fungi</taxon>
        <taxon>Fungi incertae sedis</taxon>
        <taxon>Mucoromycota</taxon>
        <taxon>Glomeromycotina</taxon>
        <taxon>Glomeromycetes</taxon>
        <taxon>Glomerales</taxon>
        <taxon>Glomeraceae</taxon>
        <taxon>Funneliformis</taxon>
    </lineage>
</organism>
<sequence length="249" mass="29178">MTSIAKLPTELLEQMISYLDYPSLLNCRYQNHKFFSLTIPLVWKNLGECYWGSTAKTPLRWHLISNTLSSSEYNFVNYANFVQKIDLSCTFSPAFRIPKQTLLHLLIHGIKLREIYFEYHKESSNLEPFECLNEINSPSFTDHHDNSLQLNAPIRKVTMKLYSVSPTLIISLFSKYIKTLEELTLKIMYELNPLPMDDLRFLVINNQNLKHMELFTLQGARVLDEENLNKFRSNGELPNADYWWTDGII</sequence>
<dbReference type="InterPro" id="IPR036047">
    <property type="entry name" value="F-box-like_dom_sf"/>
</dbReference>
<dbReference type="InterPro" id="IPR001810">
    <property type="entry name" value="F-box_dom"/>
</dbReference>
<feature type="domain" description="F-box" evidence="1">
    <location>
        <begin position="1"/>
        <end position="46"/>
    </location>
</feature>
<dbReference type="SUPFAM" id="SSF81383">
    <property type="entry name" value="F-box domain"/>
    <property type="match status" value="1"/>
</dbReference>
<comment type="caution">
    <text evidence="2">The sequence shown here is derived from an EMBL/GenBank/DDBJ whole genome shotgun (WGS) entry which is preliminary data.</text>
</comment>
<proteinExistence type="predicted"/>